<gene>
    <name evidence="2" type="ORF">LMG21510_00347</name>
</gene>
<evidence type="ECO:0000256" key="1">
    <source>
        <dbReference type="ARBA" id="ARBA00007378"/>
    </source>
</evidence>
<dbReference type="EMBL" id="CAJZAH010000001">
    <property type="protein sequence ID" value="CAG9166342.1"/>
    <property type="molecule type" value="Genomic_DNA"/>
</dbReference>
<dbReference type="SUPFAM" id="SSF82784">
    <property type="entry name" value="OsmC-like"/>
    <property type="match status" value="1"/>
</dbReference>
<comment type="similarity">
    <text evidence="1">Belongs to the OsmC/Ohr family.</text>
</comment>
<protein>
    <submittedName>
        <fullName evidence="2">Uncharacterized protein</fullName>
    </submittedName>
</protein>
<dbReference type="PANTHER" id="PTHR33797:SF2">
    <property type="entry name" value="ORGANIC HYDROPEROXIDE RESISTANCE PROTEIN-LIKE"/>
    <property type="match status" value="1"/>
</dbReference>
<dbReference type="InterPro" id="IPR003718">
    <property type="entry name" value="OsmC/Ohr_fam"/>
</dbReference>
<dbReference type="InterPro" id="IPR015946">
    <property type="entry name" value="KH_dom-like_a/b"/>
</dbReference>
<proteinExistence type="inferred from homology"/>
<dbReference type="Gene3D" id="3.30.300.20">
    <property type="match status" value="1"/>
</dbReference>
<dbReference type="PANTHER" id="PTHR33797">
    <property type="entry name" value="ORGANIC HYDROPEROXIDE RESISTANCE PROTEIN-LIKE"/>
    <property type="match status" value="1"/>
</dbReference>
<evidence type="ECO:0000313" key="3">
    <source>
        <dbReference type="Proteomes" id="UP000721236"/>
    </source>
</evidence>
<dbReference type="Pfam" id="PF02566">
    <property type="entry name" value="OsmC"/>
    <property type="match status" value="1"/>
</dbReference>
<accession>A0ABN7Y211</accession>
<comment type="caution">
    <text evidence="2">The sequence shown here is derived from an EMBL/GenBank/DDBJ whole genome shotgun (WGS) entry which is preliminary data.</text>
</comment>
<evidence type="ECO:0000313" key="2">
    <source>
        <dbReference type="EMBL" id="CAG9166342.1"/>
    </source>
</evidence>
<keyword evidence="3" id="KW-1185">Reference proteome</keyword>
<dbReference type="InterPro" id="IPR019953">
    <property type="entry name" value="OHR"/>
</dbReference>
<dbReference type="InterPro" id="IPR036102">
    <property type="entry name" value="OsmC/Ohrsf"/>
</dbReference>
<sequence>MIRQRVVGGAGGGTNPEQLFAAGYAASFPGMLSLLAPRARVAFADATVAATVVFGRDPRDGGYALVADLRVHLSGVERAVAEALVRDAERLCQKMSETTRNVAPVTTNLGNAGTCAGGSKDPRRFSSYFR</sequence>
<reference evidence="2 3" key="1">
    <citation type="submission" date="2021-08" db="EMBL/GenBank/DDBJ databases">
        <authorList>
            <person name="Peeters C."/>
        </authorList>
    </citation>
    <scope>NUCLEOTIDE SEQUENCE [LARGE SCALE GENOMIC DNA]</scope>
    <source>
        <strain evidence="2 3">LMG 21510</strain>
    </source>
</reference>
<dbReference type="Proteomes" id="UP000721236">
    <property type="component" value="Unassembled WGS sequence"/>
</dbReference>
<name>A0ABN7Y211_9BURK</name>
<organism evidence="2 3">
    <name type="scientific">Cupriavidus respiraculi</name>
    <dbReference type="NCBI Taxonomy" id="195930"/>
    <lineage>
        <taxon>Bacteria</taxon>
        <taxon>Pseudomonadati</taxon>
        <taxon>Pseudomonadota</taxon>
        <taxon>Betaproteobacteria</taxon>
        <taxon>Burkholderiales</taxon>
        <taxon>Burkholderiaceae</taxon>
        <taxon>Cupriavidus</taxon>
    </lineage>
</organism>